<dbReference type="EMBL" id="CCBQ010000027">
    <property type="protein sequence ID" value="CDO93845.1"/>
    <property type="molecule type" value="Genomic_DNA"/>
</dbReference>
<dbReference type="AlphaFoldDB" id="A0A0A8L6H2"/>
<keyword evidence="1" id="KW-1133">Transmembrane helix</keyword>
<dbReference type="InterPro" id="IPR013083">
    <property type="entry name" value="Znf_RING/FYVE/PHD"/>
</dbReference>
<accession>A0A0A8L6H2</accession>
<protein>
    <submittedName>
        <fullName evidence="2">WGS project CCBQ000000000 data, contig 00102</fullName>
    </submittedName>
</protein>
<evidence type="ECO:0000313" key="2">
    <source>
        <dbReference type="EMBL" id="CDO93845.1"/>
    </source>
</evidence>
<organism evidence="2 3">
    <name type="scientific">Kluyveromyces dobzhanskii CBS 2104</name>
    <dbReference type="NCBI Taxonomy" id="1427455"/>
    <lineage>
        <taxon>Eukaryota</taxon>
        <taxon>Fungi</taxon>
        <taxon>Dikarya</taxon>
        <taxon>Ascomycota</taxon>
        <taxon>Saccharomycotina</taxon>
        <taxon>Saccharomycetes</taxon>
        <taxon>Saccharomycetales</taxon>
        <taxon>Saccharomycetaceae</taxon>
        <taxon>Kluyveromyces</taxon>
    </lineage>
</organism>
<dbReference type="Proteomes" id="UP000031516">
    <property type="component" value="Unassembled WGS sequence"/>
</dbReference>
<evidence type="ECO:0000256" key="1">
    <source>
        <dbReference type="SAM" id="Phobius"/>
    </source>
</evidence>
<name>A0A0A8L6H2_9SACH</name>
<reference evidence="2 3" key="1">
    <citation type="submission" date="2014-03" db="EMBL/GenBank/DDBJ databases">
        <title>The genome of Kluyveromyces dobzhanskii.</title>
        <authorList>
            <person name="Nystedt B."/>
            <person name="Astrom S."/>
        </authorList>
    </citation>
    <scope>NUCLEOTIDE SEQUENCE [LARGE SCALE GENOMIC DNA]</scope>
    <source>
        <strain evidence="2 3">CBS 2104</strain>
    </source>
</reference>
<keyword evidence="1" id="KW-0812">Transmembrane</keyword>
<evidence type="ECO:0000313" key="3">
    <source>
        <dbReference type="Proteomes" id="UP000031516"/>
    </source>
</evidence>
<feature type="transmembrane region" description="Helical" evidence="1">
    <location>
        <begin position="257"/>
        <end position="281"/>
    </location>
</feature>
<keyword evidence="3" id="KW-1185">Reference proteome</keyword>
<proteinExistence type="predicted"/>
<keyword evidence="1" id="KW-0472">Membrane</keyword>
<gene>
    <name evidence="2" type="ORF">KLDO_g2134</name>
</gene>
<dbReference type="OrthoDB" id="4070369at2759"/>
<feature type="transmembrane region" description="Helical" evidence="1">
    <location>
        <begin position="293"/>
        <end position="312"/>
    </location>
</feature>
<dbReference type="Gene3D" id="3.30.40.10">
    <property type="entry name" value="Zinc/RING finger domain, C3HC4 (zinc finger)"/>
    <property type="match status" value="1"/>
</dbReference>
<comment type="caution">
    <text evidence="2">The sequence shown here is derived from an EMBL/GenBank/DDBJ whole genome shotgun (WGS) entry which is preliminary data.</text>
</comment>
<sequence length="457" mass="52397">MNLRRSFDKLFNKQYVCWVCLDAECDDDEWIVHQCGCNLQVHRKCLIGWMYDLNKSKLGSYYTYDTYKINSAQEISRRLCYLIDSNRDMGREIGFAETVQDIPLVGQTWASFICVGDLLIRALAHFNAPDSSFSYDELWRGLPQDVPPCPQCKQKLLKNISALKYRSSSWLLRAFSMCRQVSRYSATILTLHGYAFNPVKSLFKVGLYQLRYLFSEGSLRKIFDISNTKALDVYAESVKGMLSIPADKKITIIGFPLYLLTFKAKGTISLLLRVIFPYYFLKNCRTHKLLNNAITFHGVVIGVYNLLVRPALNKMYASSIEQCNPYFLSRRSAQKSGISPSNFSISFEGVDNSDIIIKSQWYDTVLSALAWPFFCKYMGQRLVVVFPKLNSAILDRYPSATPDDCEMAHSLICSLALYIGYEFMKMGITYLRLKELQDIQRIVNVTPEPTPPTESEV</sequence>